<evidence type="ECO:0000259" key="11">
    <source>
        <dbReference type="Pfam" id="PF01435"/>
    </source>
</evidence>
<dbReference type="Pfam" id="PF01435">
    <property type="entry name" value="Peptidase_M48"/>
    <property type="match status" value="1"/>
</dbReference>
<name>A0A455T6T9_9CHLR</name>
<feature type="binding site" evidence="7">
    <location>
        <position position="342"/>
    </location>
    <ligand>
        <name>Zn(2+)</name>
        <dbReference type="ChEBI" id="CHEBI:29105"/>
        <note>catalytic</note>
    </ligand>
</feature>
<sequence>MQQERYERAEQLKEDQSREERPAATAQLDPQRQQQARQYARIRRRLWLVGLAIAAAGLVILFLFRLDLWLRDLLQPLAWQPLAGWYPLQVAGYFLILLLAYEVVSAPLTVYRGYLLPRRYGLSVQTLGAWFGDLCKGLLLSLILELAVLELIYLLLATQPLTWWLWVALVMLFFSVVLANLAPVLILPLFYRFTPLPDGELKTRLLALAERARTRVRGVFTMHMSSKTTAANAALMGLGNTRRIVIGDTLLNQYTPDEIEVVLAHELGHHVHGDIWKLIASQSLLTLLALYLINITLHWLTTPQLGYHGLSDPATLPLIALVSAIVGLICMPLGNAFSRYLEYQADEYALLTTGKSEAFRSMMTRLANQNLAEAEPSPLVEILFHDHPSIKKRLEHAEAFARRQSRSDLGLASR</sequence>
<feature type="transmembrane region" description="Helical" evidence="10">
    <location>
        <begin position="163"/>
        <end position="191"/>
    </location>
</feature>
<dbReference type="InterPro" id="IPR001915">
    <property type="entry name" value="Peptidase_M48"/>
</dbReference>
<evidence type="ECO:0000256" key="3">
    <source>
        <dbReference type="ARBA" id="ARBA00022801"/>
    </source>
</evidence>
<keyword evidence="10" id="KW-0472">Membrane</keyword>
<reference evidence="13" key="1">
    <citation type="submission" date="2018-12" db="EMBL/GenBank/DDBJ databases">
        <title>Novel natural products biosynthetic potential of the class Ktedonobacteria.</title>
        <authorList>
            <person name="Zheng Y."/>
            <person name="Saitou A."/>
            <person name="Wang C.M."/>
            <person name="Toyoda A."/>
            <person name="Minakuchi Y."/>
            <person name="Sekiguchi Y."/>
            <person name="Ueda K."/>
            <person name="Takano H."/>
            <person name="Sakai Y."/>
            <person name="Yokota A."/>
            <person name="Yabe S."/>
        </authorList>
    </citation>
    <scope>NUCLEOTIDE SEQUENCE</scope>
    <source>
        <strain evidence="13">A3-2</strain>
    </source>
</reference>
<evidence type="ECO:0000313" key="13">
    <source>
        <dbReference type="EMBL" id="BBH93644.1"/>
    </source>
</evidence>
<dbReference type="GO" id="GO:0046872">
    <property type="term" value="F:metal ion binding"/>
    <property type="evidence" value="ECO:0007669"/>
    <property type="project" value="UniProtKB-KW"/>
</dbReference>
<dbReference type="CDD" id="cd07343">
    <property type="entry name" value="M48A_Zmpste24p_like"/>
    <property type="match status" value="1"/>
</dbReference>
<keyword evidence="5 8" id="KW-0482">Metalloprotease</keyword>
<dbReference type="GO" id="GO:0004222">
    <property type="term" value="F:metalloendopeptidase activity"/>
    <property type="evidence" value="ECO:0007669"/>
    <property type="project" value="InterPro"/>
</dbReference>
<evidence type="ECO:0000256" key="5">
    <source>
        <dbReference type="ARBA" id="ARBA00023049"/>
    </source>
</evidence>
<feature type="transmembrane region" description="Helical" evidence="10">
    <location>
        <begin position="137"/>
        <end position="157"/>
    </location>
</feature>
<keyword evidence="4 7" id="KW-0862">Zinc</keyword>
<dbReference type="PANTHER" id="PTHR10120">
    <property type="entry name" value="CAAX PRENYL PROTEASE 1"/>
    <property type="match status" value="1"/>
</dbReference>
<feature type="binding site" evidence="7">
    <location>
        <position position="269"/>
    </location>
    <ligand>
        <name>Zn(2+)</name>
        <dbReference type="ChEBI" id="CHEBI:29105"/>
        <note>catalytic</note>
    </ligand>
</feature>
<dbReference type="EMBL" id="AP019377">
    <property type="protein sequence ID" value="BBH93644.1"/>
    <property type="molecule type" value="Genomic_DNA"/>
</dbReference>
<keyword evidence="10" id="KW-1133">Transmembrane helix</keyword>
<feature type="transmembrane region" description="Helical" evidence="10">
    <location>
        <begin position="284"/>
        <end position="302"/>
    </location>
</feature>
<evidence type="ECO:0000256" key="7">
    <source>
        <dbReference type="PIRSR" id="PIRSR627057-2"/>
    </source>
</evidence>
<dbReference type="AlphaFoldDB" id="A0A455T6T9"/>
<dbReference type="InterPro" id="IPR027057">
    <property type="entry name" value="CAXX_Prtase_1"/>
</dbReference>
<feature type="domain" description="Peptidase M48" evidence="11">
    <location>
        <begin position="196"/>
        <end position="399"/>
    </location>
</feature>
<evidence type="ECO:0000256" key="9">
    <source>
        <dbReference type="SAM" id="MobiDB-lite"/>
    </source>
</evidence>
<feature type="binding site" evidence="7">
    <location>
        <position position="265"/>
    </location>
    <ligand>
        <name>Zn(2+)</name>
        <dbReference type="ChEBI" id="CHEBI:29105"/>
        <note>catalytic</note>
    </ligand>
</feature>
<feature type="transmembrane region" description="Helical" evidence="10">
    <location>
        <begin position="46"/>
        <end position="70"/>
    </location>
</feature>
<comment type="cofactor">
    <cofactor evidence="7 8">
        <name>Zn(2+)</name>
        <dbReference type="ChEBI" id="CHEBI:29105"/>
    </cofactor>
    <text evidence="7 8">Binds 1 zinc ion per subunit.</text>
</comment>
<evidence type="ECO:0000256" key="4">
    <source>
        <dbReference type="ARBA" id="ARBA00022833"/>
    </source>
</evidence>
<feature type="region of interest" description="Disordered" evidence="9">
    <location>
        <begin position="1"/>
        <end position="32"/>
    </location>
</feature>
<proteinExistence type="inferred from homology"/>
<evidence type="ECO:0000256" key="1">
    <source>
        <dbReference type="ARBA" id="ARBA00022670"/>
    </source>
</evidence>
<dbReference type="GO" id="GO:0071586">
    <property type="term" value="P:CAAX-box protein processing"/>
    <property type="evidence" value="ECO:0007669"/>
    <property type="project" value="InterPro"/>
</dbReference>
<dbReference type="Gene3D" id="3.30.2010.10">
    <property type="entry name" value="Metalloproteases ('zincins'), catalytic domain"/>
    <property type="match status" value="1"/>
</dbReference>
<evidence type="ECO:0000256" key="2">
    <source>
        <dbReference type="ARBA" id="ARBA00022723"/>
    </source>
</evidence>
<keyword evidence="1 8" id="KW-0645">Protease</keyword>
<gene>
    <name evidence="13" type="ORF">KTA_18430</name>
</gene>
<evidence type="ECO:0000256" key="10">
    <source>
        <dbReference type="SAM" id="Phobius"/>
    </source>
</evidence>
<evidence type="ECO:0000259" key="12">
    <source>
        <dbReference type="Pfam" id="PF16491"/>
    </source>
</evidence>
<dbReference type="InterPro" id="IPR032456">
    <property type="entry name" value="Peptidase_M48_N"/>
</dbReference>
<feature type="active site" evidence="6">
    <location>
        <position position="266"/>
    </location>
</feature>
<comment type="similarity">
    <text evidence="8">Belongs to the peptidase M48 family.</text>
</comment>
<dbReference type="Pfam" id="PF16491">
    <property type="entry name" value="Peptidase_M48_N"/>
    <property type="match status" value="1"/>
</dbReference>
<keyword evidence="2 7" id="KW-0479">Metal-binding</keyword>
<feature type="domain" description="CAAX prenyl protease 1 N-terminal" evidence="12">
    <location>
        <begin position="21"/>
        <end position="191"/>
    </location>
</feature>
<feature type="transmembrane region" description="Helical" evidence="10">
    <location>
        <begin position="314"/>
        <end position="334"/>
    </location>
</feature>
<organism evidence="13">
    <name type="scientific">Thermogemmatispora argillosa</name>
    <dbReference type="NCBI Taxonomy" id="2045280"/>
    <lineage>
        <taxon>Bacteria</taxon>
        <taxon>Bacillati</taxon>
        <taxon>Chloroflexota</taxon>
        <taxon>Ktedonobacteria</taxon>
        <taxon>Thermogemmatisporales</taxon>
        <taxon>Thermogemmatisporaceae</taxon>
        <taxon>Thermogemmatispora</taxon>
    </lineage>
</organism>
<accession>A0A455T6T9</accession>
<feature type="active site" description="Proton donor" evidence="6">
    <location>
        <position position="346"/>
    </location>
</feature>
<evidence type="ECO:0000256" key="6">
    <source>
        <dbReference type="PIRSR" id="PIRSR627057-1"/>
    </source>
</evidence>
<keyword evidence="10" id="KW-0812">Transmembrane</keyword>
<feature type="compositionally biased region" description="Basic and acidic residues" evidence="9">
    <location>
        <begin position="1"/>
        <end position="22"/>
    </location>
</feature>
<evidence type="ECO:0000256" key="8">
    <source>
        <dbReference type="RuleBase" id="RU003983"/>
    </source>
</evidence>
<keyword evidence="3 8" id="KW-0378">Hydrolase</keyword>
<feature type="transmembrane region" description="Helical" evidence="10">
    <location>
        <begin position="90"/>
        <end position="116"/>
    </location>
</feature>
<protein>
    <submittedName>
        <fullName evidence="13">Peptidase M48</fullName>
    </submittedName>
</protein>